<protein>
    <submittedName>
        <fullName evidence="1">Uncharacterized protein</fullName>
    </submittedName>
</protein>
<gene>
    <name evidence="1" type="ORF">MUK42_13821</name>
</gene>
<evidence type="ECO:0000313" key="1">
    <source>
        <dbReference type="EMBL" id="URE48204.1"/>
    </source>
</evidence>
<evidence type="ECO:0000313" key="2">
    <source>
        <dbReference type="Proteomes" id="UP001055439"/>
    </source>
</evidence>
<organism evidence="1 2">
    <name type="scientific">Musa troglodytarum</name>
    <name type="common">fe'i banana</name>
    <dbReference type="NCBI Taxonomy" id="320322"/>
    <lineage>
        <taxon>Eukaryota</taxon>
        <taxon>Viridiplantae</taxon>
        <taxon>Streptophyta</taxon>
        <taxon>Embryophyta</taxon>
        <taxon>Tracheophyta</taxon>
        <taxon>Spermatophyta</taxon>
        <taxon>Magnoliopsida</taxon>
        <taxon>Liliopsida</taxon>
        <taxon>Zingiberales</taxon>
        <taxon>Musaceae</taxon>
        <taxon>Musa</taxon>
    </lineage>
</organism>
<accession>A0A9E7IH49</accession>
<name>A0A9E7IH49_9LILI</name>
<dbReference type="EMBL" id="CP097511">
    <property type="protein sequence ID" value="URE48204.1"/>
    <property type="molecule type" value="Genomic_DNA"/>
</dbReference>
<dbReference type="AlphaFoldDB" id="A0A9E7IH49"/>
<proteinExistence type="predicted"/>
<dbReference type="Proteomes" id="UP001055439">
    <property type="component" value="Chromosome 9"/>
</dbReference>
<reference evidence="1" key="1">
    <citation type="submission" date="2022-05" db="EMBL/GenBank/DDBJ databases">
        <title>The Musa troglodytarum L. genome provides insights into the mechanism of non-climacteric behaviour and enrichment of carotenoids.</title>
        <authorList>
            <person name="Wang J."/>
        </authorList>
    </citation>
    <scope>NUCLEOTIDE SEQUENCE</scope>
    <source>
        <tissue evidence="1">Leaf</tissue>
    </source>
</reference>
<sequence length="150" mass="16490">MERMACAVQQSFTFPEHNPQAAANVYSCMDPPTVSRKVRQNIGKRGKQARPKDGGSHGSTLACRLLIGRVGEPDEPIVFWVRRERSPSRMVSGACLYRGVKRVKSASCWWIDLSPAGNGRGVPSLPSTLPAVETKRRGWARASSIRPRGC</sequence>
<keyword evidence="2" id="KW-1185">Reference proteome</keyword>